<dbReference type="Gene3D" id="1.10.10.10">
    <property type="entry name" value="Winged helix-like DNA-binding domain superfamily/Winged helix DNA-binding domain"/>
    <property type="match status" value="1"/>
</dbReference>
<dbReference type="EMBL" id="GL379933">
    <property type="protein sequence ID" value="EGT36290.1"/>
    <property type="molecule type" value="Genomic_DNA"/>
</dbReference>
<dbReference type="Gene3D" id="3.40.1360.10">
    <property type="match status" value="1"/>
</dbReference>
<dbReference type="InterPro" id="IPR034136">
    <property type="entry name" value="TOPRIM_Topo6A/Spo11"/>
</dbReference>
<keyword evidence="6" id="KW-0460">Magnesium</keyword>
<dbReference type="GO" id="GO:0042138">
    <property type="term" value="P:meiotic DNA double-strand break formation"/>
    <property type="evidence" value="ECO:0007669"/>
    <property type="project" value="TreeGrafter"/>
</dbReference>
<feature type="compositionally biased region" description="Acidic residues" evidence="11">
    <location>
        <begin position="14"/>
        <end position="27"/>
    </location>
</feature>
<evidence type="ECO:0000256" key="5">
    <source>
        <dbReference type="ARBA" id="ARBA00022723"/>
    </source>
</evidence>
<dbReference type="CDD" id="cd00223">
    <property type="entry name" value="TOPRIM_TopoIIB_SPO"/>
    <property type="match status" value="1"/>
</dbReference>
<dbReference type="AlphaFoldDB" id="G0NRM3"/>
<evidence type="ECO:0000256" key="9">
    <source>
        <dbReference type="ARBA" id="ARBA00023235"/>
    </source>
</evidence>
<name>G0NRM3_CAEBE</name>
<dbReference type="SUPFAM" id="SSF56726">
    <property type="entry name" value="DNA topoisomerase IV, alpha subunit"/>
    <property type="match status" value="1"/>
</dbReference>
<feature type="compositionally biased region" description="Acidic residues" evidence="11">
    <location>
        <begin position="394"/>
        <end position="411"/>
    </location>
</feature>
<evidence type="ECO:0000256" key="8">
    <source>
        <dbReference type="ARBA" id="ARBA00023125"/>
    </source>
</evidence>
<dbReference type="PROSITE" id="PS52041">
    <property type="entry name" value="TOPO_IIB"/>
    <property type="match status" value="1"/>
</dbReference>
<keyword evidence="15" id="KW-1185">Reference proteome</keyword>
<dbReference type="GO" id="GO:0003918">
    <property type="term" value="F:DNA topoisomerase type II (double strand cut, ATP-hydrolyzing) activity"/>
    <property type="evidence" value="ECO:0007669"/>
    <property type="project" value="UniProtKB-UniRule"/>
</dbReference>
<reference evidence="15" key="1">
    <citation type="submission" date="2011-07" db="EMBL/GenBank/DDBJ databases">
        <authorList>
            <consortium name="Caenorhabditis brenneri Sequencing and Analysis Consortium"/>
            <person name="Wilson R.K."/>
        </authorList>
    </citation>
    <scope>NUCLEOTIDE SEQUENCE [LARGE SCALE GENOMIC DNA]</scope>
    <source>
        <strain evidence="15">PB2801</strain>
    </source>
</reference>
<keyword evidence="7 10" id="KW-0799">Topoisomerase</keyword>
<dbReference type="OrthoDB" id="5377392at2759"/>
<evidence type="ECO:0000256" key="10">
    <source>
        <dbReference type="PROSITE-ProRule" id="PRU01385"/>
    </source>
</evidence>
<dbReference type="GO" id="GO:0005524">
    <property type="term" value="F:ATP binding"/>
    <property type="evidence" value="ECO:0007669"/>
    <property type="project" value="InterPro"/>
</dbReference>
<protein>
    <recommendedName>
        <fullName evidence="4">DNA topoisomerase (ATP-hydrolyzing)</fullName>
        <ecNumber evidence="4">5.6.2.2</ecNumber>
    </recommendedName>
</protein>
<evidence type="ECO:0000259" key="12">
    <source>
        <dbReference type="Pfam" id="PF04406"/>
    </source>
</evidence>
<keyword evidence="8 10" id="KW-0238">DNA-binding</keyword>
<dbReference type="InterPro" id="IPR036388">
    <property type="entry name" value="WH-like_DNA-bd_sf"/>
</dbReference>
<evidence type="ECO:0000256" key="7">
    <source>
        <dbReference type="ARBA" id="ARBA00023029"/>
    </source>
</evidence>
<dbReference type="InterPro" id="IPR036078">
    <property type="entry name" value="Spo11/TopoVI_A_sf"/>
</dbReference>
<dbReference type="Proteomes" id="UP000008068">
    <property type="component" value="Unassembled WGS sequence"/>
</dbReference>
<dbReference type="InterPro" id="IPR002815">
    <property type="entry name" value="Spo11/TopoVI_A"/>
</dbReference>
<comment type="similarity">
    <text evidence="3 10">Belongs to the TOP6A family.</text>
</comment>
<dbReference type="InParanoid" id="G0NRM3"/>
<proteinExistence type="inferred from homology"/>
<dbReference type="GO" id="GO:0003677">
    <property type="term" value="F:DNA binding"/>
    <property type="evidence" value="ECO:0007669"/>
    <property type="project" value="UniProtKB-UniRule"/>
</dbReference>
<dbReference type="InterPro" id="IPR013049">
    <property type="entry name" value="Spo11/TopoVI_A_N"/>
</dbReference>
<dbReference type="GO" id="GO:0000706">
    <property type="term" value="P:meiotic DNA double-strand break processing"/>
    <property type="evidence" value="ECO:0007669"/>
    <property type="project" value="TreeGrafter"/>
</dbReference>
<feature type="domain" description="Spo11/DNA topoisomerase VI subunit A N-terminal" evidence="12">
    <location>
        <begin position="77"/>
        <end position="138"/>
    </location>
</feature>
<dbReference type="PANTHER" id="PTHR10848:SF0">
    <property type="entry name" value="MEIOTIC RECOMBINATION PROTEIN SPO11"/>
    <property type="match status" value="1"/>
</dbReference>
<evidence type="ECO:0000313" key="15">
    <source>
        <dbReference type="Proteomes" id="UP000008068"/>
    </source>
</evidence>
<dbReference type="FunCoup" id="G0NRM3">
    <property type="interactions" value="413"/>
</dbReference>
<evidence type="ECO:0000256" key="4">
    <source>
        <dbReference type="ARBA" id="ARBA00012895"/>
    </source>
</evidence>
<dbReference type="PRINTS" id="PR01550">
    <property type="entry name" value="TOP6AFAMILY"/>
</dbReference>
<gene>
    <name evidence="14" type="ORF">CAEBREN_32646</name>
</gene>
<evidence type="ECO:0000313" key="14">
    <source>
        <dbReference type="EMBL" id="EGT36290.1"/>
    </source>
</evidence>
<accession>G0NRM3</accession>
<feature type="domain" description="Topoisomerase 6 subunit A/Spo11 TOPRIM" evidence="13">
    <location>
        <begin position="184"/>
        <end position="350"/>
    </location>
</feature>
<dbReference type="HOGENOM" id="CLU_037229_4_0_1"/>
<evidence type="ECO:0000256" key="3">
    <source>
        <dbReference type="ARBA" id="ARBA00006559"/>
    </source>
</evidence>
<evidence type="ECO:0000256" key="6">
    <source>
        <dbReference type="ARBA" id="ARBA00022842"/>
    </source>
</evidence>
<dbReference type="EC" id="5.6.2.2" evidence="4"/>
<dbReference type="Pfam" id="PF04406">
    <property type="entry name" value="TP6A_N"/>
    <property type="match status" value="1"/>
</dbReference>
<evidence type="ECO:0000256" key="2">
    <source>
        <dbReference type="ARBA" id="ARBA00001946"/>
    </source>
</evidence>
<organism evidence="15">
    <name type="scientific">Caenorhabditis brenneri</name>
    <name type="common">Nematode worm</name>
    <dbReference type="NCBI Taxonomy" id="135651"/>
    <lineage>
        <taxon>Eukaryota</taxon>
        <taxon>Metazoa</taxon>
        <taxon>Ecdysozoa</taxon>
        <taxon>Nematoda</taxon>
        <taxon>Chromadorea</taxon>
        <taxon>Rhabditida</taxon>
        <taxon>Rhabditina</taxon>
        <taxon>Rhabditomorpha</taxon>
        <taxon>Rhabditoidea</taxon>
        <taxon>Rhabditidae</taxon>
        <taxon>Peloderinae</taxon>
        <taxon>Caenorhabditis</taxon>
    </lineage>
</organism>
<feature type="region of interest" description="Disordered" evidence="11">
    <location>
        <begin position="385"/>
        <end position="413"/>
    </location>
</feature>
<keyword evidence="5" id="KW-0479">Metal-binding</keyword>
<evidence type="ECO:0000256" key="1">
    <source>
        <dbReference type="ARBA" id="ARBA00000185"/>
    </source>
</evidence>
<dbReference type="eggNOG" id="KOG2795">
    <property type="taxonomic scope" value="Eukaryota"/>
</dbReference>
<dbReference type="GO" id="GO:0007131">
    <property type="term" value="P:reciprocal meiotic recombination"/>
    <property type="evidence" value="ECO:0007669"/>
    <property type="project" value="TreeGrafter"/>
</dbReference>
<keyword evidence="9 10" id="KW-0413">Isomerase</keyword>
<feature type="region of interest" description="Disordered" evidence="11">
    <location>
        <begin position="1"/>
        <end position="28"/>
    </location>
</feature>
<sequence>MRNTETQESANYSDSEESEDSFLEEETVPVKEQAMRKIEFALADINEQLKKNLKQLVLRTSNNKSDFFLRYSTRMKKKLDRDLHCLHQVYDLLENDKKSTKRELFYEHKSIYEVQRNLDSSIKSICELLDESRSNLNILSCGRGILRGAITFLVKDVGVIDARVQEVLITDALLHSELISEANFILVVEKDTTFQKLIDENFQQMFPRGILVTSKGYPDIATRNVIKMLSDKKKFPIYGLFDADPHGIEIYLTYKYGAIKESAEGRGAFVPSIQWIGLFPTDYNRFIIDRTQCLKLKRTDIVKVENLVPRSIQLGESIVTRELDWMVQHSFKMELEAINMCGPEYMSRYLIAPRVTPSNLQAEKHLSFTSGFEQEFQFSETPAYMENTNVDGCNDTDDEDDESLDDTDIDSDTLRMMEELIDNDSD</sequence>
<evidence type="ECO:0000256" key="11">
    <source>
        <dbReference type="SAM" id="MobiDB-lite"/>
    </source>
</evidence>
<dbReference type="PANTHER" id="PTHR10848">
    <property type="entry name" value="MEIOTIC RECOMBINATION PROTEIN SPO11"/>
    <property type="match status" value="1"/>
</dbReference>
<dbReference type="GO" id="GO:0000228">
    <property type="term" value="C:nuclear chromosome"/>
    <property type="evidence" value="ECO:0007669"/>
    <property type="project" value="TreeGrafter"/>
</dbReference>
<dbReference type="STRING" id="135651.G0NRM3"/>
<evidence type="ECO:0000259" key="13">
    <source>
        <dbReference type="Pfam" id="PF21180"/>
    </source>
</evidence>
<comment type="catalytic activity">
    <reaction evidence="1 10">
        <text>ATP-dependent breakage, passage and rejoining of double-stranded DNA.</text>
        <dbReference type="EC" id="5.6.2.2"/>
    </reaction>
</comment>
<dbReference type="Pfam" id="PF21180">
    <property type="entry name" value="TOP6A-Spo11_Toprim"/>
    <property type="match status" value="1"/>
</dbReference>
<dbReference type="GO" id="GO:0046872">
    <property type="term" value="F:metal ion binding"/>
    <property type="evidence" value="ECO:0007669"/>
    <property type="project" value="UniProtKB-KW"/>
</dbReference>
<feature type="active site" description="O-(5'-phospho-DNA)-tyrosine intermediate" evidence="10">
    <location>
        <position position="106"/>
    </location>
</feature>
<comment type="cofactor">
    <cofactor evidence="2">
        <name>Mg(2+)</name>
        <dbReference type="ChEBI" id="CHEBI:18420"/>
    </cofactor>
</comment>